<accession>A0A6B2L658</accession>
<reference evidence="2" key="1">
    <citation type="journal article" date="2020" name="J. Eukaryot. Microbiol.">
        <title>De novo Sequencing, Assembly and Annotation of the Transcriptome for the Free-Living Testate Amoeba Arcella intermedia.</title>
        <authorList>
            <person name="Ribeiro G.M."/>
            <person name="Porfirio-Sousa A.L."/>
            <person name="Maurer-Alcala X.X."/>
            <person name="Katz L.A."/>
            <person name="Lahr D.J.G."/>
        </authorList>
    </citation>
    <scope>NUCLEOTIDE SEQUENCE</scope>
</reference>
<feature type="domain" description="Swiss Army Knife RNA repair protein HAD" evidence="1">
    <location>
        <begin position="13"/>
        <end position="189"/>
    </location>
</feature>
<protein>
    <recommendedName>
        <fullName evidence="1">Swiss Army Knife RNA repair protein HAD domain-containing protein</fullName>
    </recommendedName>
</protein>
<dbReference type="EMBL" id="GIBP01003442">
    <property type="protein sequence ID" value="NDV32411.1"/>
    <property type="molecule type" value="Transcribed_RNA"/>
</dbReference>
<dbReference type="Pfam" id="PF10307">
    <property type="entry name" value="HAD_SAK_1"/>
    <property type="match status" value="1"/>
</dbReference>
<dbReference type="GO" id="GO:0003723">
    <property type="term" value="F:RNA binding"/>
    <property type="evidence" value="ECO:0007669"/>
    <property type="project" value="TreeGrafter"/>
</dbReference>
<proteinExistence type="predicted"/>
<dbReference type="PANTHER" id="PTHR10335:SF23">
    <property type="entry name" value="OB FOLD-CONTAINING PROTEIN, NUCLEIC ACID BINDING"/>
    <property type="match status" value="1"/>
</dbReference>
<dbReference type="InterPro" id="IPR018812">
    <property type="entry name" value="SAK_HAD"/>
</dbReference>
<evidence type="ECO:0000313" key="2">
    <source>
        <dbReference type="EMBL" id="NDV32411.1"/>
    </source>
</evidence>
<dbReference type="GO" id="GO:1990259">
    <property type="term" value="F:histone H2AQ104 methyltransferase activity"/>
    <property type="evidence" value="ECO:0007669"/>
    <property type="project" value="TreeGrafter"/>
</dbReference>
<dbReference type="PANTHER" id="PTHR10335">
    <property type="entry name" value="RRNA 2-O-METHYLTRANSFERASE FIBRILLARIN"/>
    <property type="match status" value="1"/>
</dbReference>
<dbReference type="AlphaFoldDB" id="A0A6B2L658"/>
<evidence type="ECO:0000259" key="1">
    <source>
        <dbReference type="Pfam" id="PF10307"/>
    </source>
</evidence>
<dbReference type="GO" id="GO:0000494">
    <property type="term" value="P:box C/D sno(s)RNA 3'-end processing"/>
    <property type="evidence" value="ECO:0007669"/>
    <property type="project" value="TreeGrafter"/>
</dbReference>
<organism evidence="2">
    <name type="scientific">Arcella intermedia</name>
    <dbReference type="NCBI Taxonomy" id="1963864"/>
    <lineage>
        <taxon>Eukaryota</taxon>
        <taxon>Amoebozoa</taxon>
        <taxon>Tubulinea</taxon>
        <taxon>Elardia</taxon>
        <taxon>Arcellinida</taxon>
        <taxon>Sphaerothecina</taxon>
        <taxon>Arcellidae</taxon>
        <taxon>Arcella</taxon>
    </lineage>
</organism>
<dbReference type="GO" id="GO:0008649">
    <property type="term" value="F:rRNA methyltransferase activity"/>
    <property type="evidence" value="ECO:0007669"/>
    <property type="project" value="TreeGrafter"/>
</dbReference>
<sequence length="400" mass="46049">MNVFDFDGTLFKSPVPNPQNWDSKLIGKLKSTIDSQGLGWYQDILTLSEPYVPSNPGEEWFVTHIKEQVRKSMREQKCATALLTGRTVNYAGIIHKIIQSAGLEFDDYGFKPLTEVTTMNFKKQYLRDLVSKYNPKEIYIWEDREKHAKEFEKFFAAQFPGIQCKVNLLTEDYETYLPKEQEIELVNQLKVKSGLSVEWQEIVLYTAVTLTDQSSELLKEKFPPIDGWTPFYHHMTICLGSLLNQQHRNDLPSVDVIGQEVKLTVTHIGQDKRAYAAQVEGYPSWNSRPHITLCVAPNSLPKHSNEIPPSNWEKVKRFELQGHVLEVKRFILKDTPKTQKTVNNNLTLNLGKMVSELTKKKGKEVSAAIKQIKDWLNTQNLEPTTANEMIIMKYIKENLS</sequence>
<name>A0A6B2L658_9EUKA</name>
<dbReference type="GO" id="GO:0031428">
    <property type="term" value="C:box C/D methylation guide snoRNP complex"/>
    <property type="evidence" value="ECO:0007669"/>
    <property type="project" value="TreeGrafter"/>
</dbReference>
<dbReference type="GO" id="GO:0032040">
    <property type="term" value="C:small-subunit processome"/>
    <property type="evidence" value="ECO:0007669"/>
    <property type="project" value="TreeGrafter"/>
</dbReference>